<dbReference type="EMBL" id="CM001885">
    <property type="protein sequence ID" value="EOY13472.1"/>
    <property type="molecule type" value="Genomic_DNA"/>
</dbReference>
<accession>A0A061F9S2</accession>
<dbReference type="InParanoid" id="A0A061F9S2"/>
<dbReference type="HOGENOM" id="CLU_168540_0_0_1"/>
<gene>
    <name evidence="2" type="ORF">TCM_032068</name>
</gene>
<reference evidence="2 3" key="1">
    <citation type="journal article" date="2013" name="Genome Biol.">
        <title>The genome sequence of the most widely cultivated cacao type and its use to identify candidate genes regulating pod color.</title>
        <authorList>
            <person name="Motamayor J.C."/>
            <person name="Mockaitis K."/>
            <person name="Schmutz J."/>
            <person name="Haiminen N."/>
            <person name="Iii D.L."/>
            <person name="Cornejo O."/>
            <person name="Findley S.D."/>
            <person name="Zheng P."/>
            <person name="Utro F."/>
            <person name="Royaert S."/>
            <person name="Saski C."/>
            <person name="Jenkins J."/>
            <person name="Podicheti R."/>
            <person name="Zhao M."/>
            <person name="Scheffler B.E."/>
            <person name="Stack J.C."/>
            <person name="Feltus F.A."/>
            <person name="Mustiga G.M."/>
            <person name="Amores F."/>
            <person name="Phillips W."/>
            <person name="Marelli J.P."/>
            <person name="May G.D."/>
            <person name="Shapiro H."/>
            <person name="Ma J."/>
            <person name="Bustamante C.D."/>
            <person name="Schnell R.J."/>
            <person name="Main D."/>
            <person name="Gilbert D."/>
            <person name="Parida L."/>
            <person name="Kuhn D.N."/>
        </authorList>
    </citation>
    <scope>NUCLEOTIDE SEQUENCE [LARGE SCALE GENOMIC DNA]</scope>
    <source>
        <strain evidence="3">cv. Matina 1-6</strain>
    </source>
</reference>
<name>A0A061F9S2_THECC</name>
<evidence type="ECO:0000256" key="1">
    <source>
        <dbReference type="SAM" id="SignalP"/>
    </source>
</evidence>
<dbReference type="Proteomes" id="UP000026915">
    <property type="component" value="Chromosome 7"/>
</dbReference>
<feature type="signal peptide" evidence="1">
    <location>
        <begin position="1"/>
        <end position="23"/>
    </location>
</feature>
<protein>
    <submittedName>
        <fullName evidence="2">Uncharacterized protein</fullName>
    </submittedName>
</protein>
<dbReference type="OMA" id="FHIIYIS"/>
<keyword evidence="3" id="KW-1185">Reference proteome</keyword>
<proteinExistence type="predicted"/>
<evidence type="ECO:0000313" key="3">
    <source>
        <dbReference type="Proteomes" id="UP000026915"/>
    </source>
</evidence>
<evidence type="ECO:0000313" key="2">
    <source>
        <dbReference type="EMBL" id="EOY13472.1"/>
    </source>
</evidence>
<dbReference type="Gramene" id="EOY13472">
    <property type="protein sequence ID" value="EOY13472"/>
    <property type="gene ID" value="TCM_032068"/>
</dbReference>
<feature type="chain" id="PRO_5001602374" evidence="1">
    <location>
        <begin position="24"/>
        <end position="89"/>
    </location>
</feature>
<keyword evidence="1" id="KW-0732">Signal</keyword>
<dbReference type="AlphaFoldDB" id="A0A061F9S2"/>
<organism evidence="2 3">
    <name type="scientific">Theobroma cacao</name>
    <name type="common">Cacao</name>
    <name type="synonym">Cocoa</name>
    <dbReference type="NCBI Taxonomy" id="3641"/>
    <lineage>
        <taxon>Eukaryota</taxon>
        <taxon>Viridiplantae</taxon>
        <taxon>Streptophyta</taxon>
        <taxon>Embryophyta</taxon>
        <taxon>Tracheophyta</taxon>
        <taxon>Spermatophyta</taxon>
        <taxon>Magnoliopsida</taxon>
        <taxon>eudicotyledons</taxon>
        <taxon>Gunneridae</taxon>
        <taxon>Pentapetalae</taxon>
        <taxon>rosids</taxon>
        <taxon>malvids</taxon>
        <taxon>Malvales</taxon>
        <taxon>Malvaceae</taxon>
        <taxon>Byttnerioideae</taxon>
        <taxon>Theobroma</taxon>
    </lineage>
</organism>
<sequence length="89" mass="9784">MFSPRLVFASIFIAICLSIFALGATPPNGEVEALKSIVETLGKRDWNFDVPCSQDNNWEEKVGSSPFYANNVTCDCSFSNNTTCHVVSM</sequence>